<keyword evidence="1" id="KW-0963">Cytoplasm</keyword>
<reference evidence="5" key="2">
    <citation type="submission" date="2020-08" db="EMBL/GenBank/DDBJ databases">
        <authorList>
            <person name="Kikuchi T."/>
        </authorList>
    </citation>
    <scope>NUCLEOTIDE SEQUENCE</scope>
    <source>
        <strain evidence="4">Ka4C1</strain>
    </source>
</reference>
<dbReference type="EMBL" id="CAJFCV020000001">
    <property type="protein sequence ID" value="CAG9079691.1"/>
    <property type="molecule type" value="Genomic_DNA"/>
</dbReference>
<dbReference type="Gene3D" id="2.60.40.10">
    <property type="entry name" value="Immunoglobulins"/>
    <property type="match status" value="1"/>
</dbReference>
<dbReference type="PANTHER" id="PTHR21513">
    <property type="entry name" value="MAJOR SPERM PROTEIN"/>
    <property type="match status" value="1"/>
</dbReference>
<evidence type="ECO:0000313" key="8">
    <source>
        <dbReference type="WBParaSite" id="BXY_0875000.1"/>
    </source>
</evidence>
<dbReference type="Proteomes" id="UP000095284">
    <property type="component" value="Unplaced"/>
</dbReference>
<accession>A0A1I7S6W1</accession>
<dbReference type="eggNOG" id="KOG0439">
    <property type="taxonomic scope" value="Eukaryota"/>
</dbReference>
<name>A0A1I7S6W1_BURXY</name>
<dbReference type="InterPro" id="IPR000535">
    <property type="entry name" value="MSP_dom"/>
</dbReference>
<dbReference type="Pfam" id="PF00635">
    <property type="entry name" value="Motile_Sperm"/>
    <property type="match status" value="1"/>
</dbReference>
<gene>
    <name evidence="4" type="ORF">BXYJ_LOCUS195</name>
</gene>
<dbReference type="AlphaFoldDB" id="A0A1I7S6W1"/>
<proteinExistence type="predicted"/>
<feature type="domain" description="MSP" evidence="3">
    <location>
        <begin position="18"/>
        <end position="134"/>
    </location>
</feature>
<keyword evidence="7" id="KW-1185">Reference proteome</keyword>
<protein>
    <recommendedName>
        <fullName evidence="1">Major sperm protein</fullName>
    </recommendedName>
</protein>
<comment type="function">
    <text evidence="1">Central component in molecular interactions underlying sperm crawling. Forms an extensive filament system that extends from sperm villipoda, along the leading edge of the pseudopod.</text>
</comment>
<sequence>MSRPPGVLPNRPGEPEFKIKAEPDGPIEFKSNKITEGPVVYEMKLSNPTAKRQTFKCKCTSTDFFRLNPPLGFISPNETVTLRIFFQSKTIPKGVHFIAIYHMPSDETAKPVREIWSADAKPEGVRRFRCHFLKEDGTAHEPEEKVNKE</sequence>
<dbReference type="SUPFAM" id="SSF49354">
    <property type="entry name" value="PapD-like"/>
    <property type="match status" value="1"/>
</dbReference>
<evidence type="ECO:0000313" key="6">
    <source>
        <dbReference type="Proteomes" id="UP000095284"/>
    </source>
</evidence>
<dbReference type="PANTHER" id="PTHR21513:SF19">
    <property type="entry name" value="MAJOR SPERM PROTEIN"/>
    <property type="match status" value="1"/>
</dbReference>
<evidence type="ECO:0000313" key="4">
    <source>
        <dbReference type="EMBL" id="CAD5207959.1"/>
    </source>
</evidence>
<dbReference type="OrthoDB" id="5855827at2759"/>
<reference evidence="8" key="1">
    <citation type="submission" date="2016-11" db="UniProtKB">
        <authorList>
            <consortium name="WormBaseParasite"/>
        </authorList>
    </citation>
    <scope>IDENTIFICATION</scope>
</reference>
<evidence type="ECO:0000259" key="3">
    <source>
        <dbReference type="PROSITE" id="PS50202"/>
    </source>
</evidence>
<evidence type="ECO:0000313" key="5">
    <source>
        <dbReference type="EMBL" id="CAG9079691.1"/>
    </source>
</evidence>
<organism evidence="6 8">
    <name type="scientific">Bursaphelenchus xylophilus</name>
    <name type="common">Pinewood nematode worm</name>
    <name type="synonym">Aphelenchoides xylophilus</name>
    <dbReference type="NCBI Taxonomy" id="6326"/>
    <lineage>
        <taxon>Eukaryota</taxon>
        <taxon>Metazoa</taxon>
        <taxon>Ecdysozoa</taxon>
        <taxon>Nematoda</taxon>
        <taxon>Chromadorea</taxon>
        <taxon>Rhabditida</taxon>
        <taxon>Tylenchina</taxon>
        <taxon>Tylenchomorpha</taxon>
        <taxon>Aphelenchoidea</taxon>
        <taxon>Aphelenchoididae</taxon>
        <taxon>Bursaphelenchus</taxon>
    </lineage>
</organism>
<evidence type="ECO:0000256" key="2">
    <source>
        <dbReference type="SAM" id="MobiDB-lite"/>
    </source>
</evidence>
<dbReference type="InterPro" id="IPR013783">
    <property type="entry name" value="Ig-like_fold"/>
</dbReference>
<dbReference type="InterPro" id="IPR008962">
    <property type="entry name" value="PapD-like_sf"/>
</dbReference>
<dbReference type="Proteomes" id="UP000659654">
    <property type="component" value="Unassembled WGS sequence"/>
</dbReference>
<dbReference type="PROSITE" id="PS50202">
    <property type="entry name" value="MSP"/>
    <property type="match status" value="1"/>
</dbReference>
<feature type="compositionally biased region" description="Basic and acidic residues" evidence="2">
    <location>
        <begin position="13"/>
        <end position="23"/>
    </location>
</feature>
<evidence type="ECO:0000256" key="1">
    <source>
        <dbReference type="RuleBase" id="RU003425"/>
    </source>
</evidence>
<dbReference type="EMBL" id="CAJFDI010000001">
    <property type="protein sequence ID" value="CAD5207959.1"/>
    <property type="molecule type" value="Genomic_DNA"/>
</dbReference>
<dbReference type="Proteomes" id="UP000582659">
    <property type="component" value="Unassembled WGS sequence"/>
</dbReference>
<evidence type="ECO:0000313" key="7">
    <source>
        <dbReference type="Proteomes" id="UP000659654"/>
    </source>
</evidence>
<feature type="region of interest" description="Disordered" evidence="2">
    <location>
        <begin position="1"/>
        <end position="24"/>
    </location>
</feature>
<dbReference type="SMR" id="A0A1I7S6W1"/>
<dbReference type="WBParaSite" id="BXY_0875000.1">
    <property type="protein sequence ID" value="BXY_0875000.1"/>
    <property type="gene ID" value="BXY_0875000"/>
</dbReference>
<keyword evidence="1" id="KW-0206">Cytoskeleton</keyword>